<evidence type="ECO:0008006" key="3">
    <source>
        <dbReference type="Google" id="ProtNLM"/>
    </source>
</evidence>
<dbReference type="Proteomes" id="UP001082703">
    <property type="component" value="Unassembled WGS sequence"/>
</dbReference>
<organism evidence="1 2">
    <name type="scientific">Caproiciproducens galactitolivorans</name>
    <dbReference type="NCBI Taxonomy" id="642589"/>
    <lineage>
        <taxon>Bacteria</taxon>
        <taxon>Bacillati</taxon>
        <taxon>Bacillota</taxon>
        <taxon>Clostridia</taxon>
        <taxon>Eubacteriales</taxon>
        <taxon>Acutalibacteraceae</taxon>
        <taxon>Caproiciproducens</taxon>
    </lineage>
</organism>
<dbReference type="RefSeq" id="WP_268058477.1">
    <property type="nucleotide sequence ID" value="NZ_JAPOHA010000008.1"/>
</dbReference>
<name>A0ABT4BU48_9FIRM</name>
<protein>
    <recommendedName>
        <fullName evidence="3">Type II secretion system protein</fullName>
    </recommendedName>
</protein>
<reference evidence="1 2" key="1">
    <citation type="submission" date="2022-11" db="EMBL/GenBank/DDBJ databases">
        <authorList>
            <person name="Caiyu Z."/>
        </authorList>
    </citation>
    <scope>NUCLEOTIDE SEQUENCE [LARGE SCALE GENOMIC DNA]</scope>
    <source>
        <strain evidence="1 2">YR-4</strain>
    </source>
</reference>
<comment type="caution">
    <text evidence="1">The sequence shown here is derived from an EMBL/GenBank/DDBJ whole genome shotgun (WGS) entry which is preliminary data.</text>
</comment>
<gene>
    <name evidence="1" type="ORF">OUY18_09170</name>
</gene>
<keyword evidence="2" id="KW-1185">Reference proteome</keyword>
<accession>A0ABT4BU48</accession>
<evidence type="ECO:0000313" key="2">
    <source>
        <dbReference type="Proteomes" id="UP001082703"/>
    </source>
</evidence>
<dbReference type="EMBL" id="JAPOHA010000008">
    <property type="protein sequence ID" value="MCY1714426.1"/>
    <property type="molecule type" value="Genomic_DNA"/>
</dbReference>
<evidence type="ECO:0000313" key="1">
    <source>
        <dbReference type="EMBL" id="MCY1714426.1"/>
    </source>
</evidence>
<proteinExistence type="predicted"/>
<sequence>MANKYRKLKSRKGTTMVEVVLSVLLLALVVTAVLTVMGFSQRLILSNSSETKAAAQAQEITDALITRLHSAKESDFESLEVCGAKYVEKDQFPLAKEDKQFTVSSVQEEDGVEGYKIETAVYFSDGKDRKCVRLSAFSAKEGGSTS</sequence>